<dbReference type="PANTHER" id="PTHR10465:SF0">
    <property type="entry name" value="SARCALUMENIN"/>
    <property type="match status" value="1"/>
</dbReference>
<dbReference type="OrthoDB" id="1875373at2"/>
<evidence type="ECO:0000256" key="5">
    <source>
        <dbReference type="ARBA" id="ARBA00023136"/>
    </source>
</evidence>
<dbReference type="PANTHER" id="PTHR10465">
    <property type="entry name" value="TRANSMEMBRANE GTPASE FZO1"/>
    <property type="match status" value="1"/>
</dbReference>
<proteinExistence type="predicted"/>
<organism evidence="7 8">
    <name type="scientific">Clostridium neonatale</name>
    <dbReference type="NCBI Taxonomy" id="137838"/>
    <lineage>
        <taxon>Bacteria</taxon>
        <taxon>Bacillati</taxon>
        <taxon>Bacillota</taxon>
        <taxon>Clostridia</taxon>
        <taxon>Eubacteriales</taxon>
        <taxon>Clostridiaceae</taxon>
        <taxon>Clostridium</taxon>
    </lineage>
</organism>
<evidence type="ECO:0000256" key="4">
    <source>
        <dbReference type="ARBA" id="ARBA00023134"/>
    </source>
</evidence>
<name>A0A2A7MIQ8_9CLOT</name>
<dbReference type="GO" id="GO:0016020">
    <property type="term" value="C:membrane"/>
    <property type="evidence" value="ECO:0007669"/>
    <property type="project" value="UniProtKB-SubCell"/>
</dbReference>
<dbReference type="InterPro" id="IPR027417">
    <property type="entry name" value="P-loop_NTPase"/>
</dbReference>
<keyword evidence="2" id="KW-0547">Nucleotide-binding</keyword>
<dbReference type="STRING" id="137838.GCA_001458595_02588"/>
<evidence type="ECO:0000256" key="1">
    <source>
        <dbReference type="ARBA" id="ARBA00004370"/>
    </source>
</evidence>
<keyword evidence="8" id="KW-1185">Reference proteome</keyword>
<dbReference type="InterPro" id="IPR027094">
    <property type="entry name" value="Mitofusin_fam"/>
</dbReference>
<evidence type="ECO:0000256" key="3">
    <source>
        <dbReference type="ARBA" id="ARBA00022801"/>
    </source>
</evidence>
<dbReference type="EMBL" id="PDCJ01000001">
    <property type="protein sequence ID" value="PEG31201.1"/>
    <property type="molecule type" value="Genomic_DNA"/>
</dbReference>
<evidence type="ECO:0000313" key="8">
    <source>
        <dbReference type="Proteomes" id="UP000220840"/>
    </source>
</evidence>
<dbReference type="Proteomes" id="UP000220840">
    <property type="component" value="Unassembled WGS sequence"/>
</dbReference>
<sequence length="597" mass="69622">MNIFEECINRQKRIDRVVRELGVDSIINKNILIKERVVNPSHYVVMLGETSSGKSTLINSLFENKVLIESVKPTTSVITEVAISNSCEEMCFLINKDSTYRIIEKEEFDKLVVNPPENLHRLRYIGECKNEKYDNLRLFDTPGYGSLESYHEEVLKEFIPESDFIVYVVSYKVGFGDYDYQFLKYVAEAIDKDVEIVLAVNMCPSGVNEENKRIKEIKSNFEKCTNREPNTFLIESSTDKIPDATKLYDYIYERINSEDKKEELAKTLKSYQDFILNECNIKINSKIANIEAKRGDIKEIANIYSTLLDKKSGIIENIERGYTKIKLNTVKYIDKSALNVKEEISKIIYDESKWSKKEETLNLMEHYYVPKFTNEQTDDLINYTEDEIISLERKIDEVLEASLNNLKERVRINIPSYSEVMVNVIDQHLGDEIKKMTGELLRQSEHSEEQAKNSTYKNLKRLKVNNESIKTDHNRKQFFKVIRATSIKAITEYLAVFTESIFSLFQSINWQKSVEDMAVNAVDRWANDLEYAVKKYLDVLRDKKKSQIVALYNELSHEFKNDGNELENINSEELLRLKNEIDFLLNKCLLITLNKKN</sequence>
<dbReference type="Gene3D" id="3.40.50.300">
    <property type="entry name" value="P-loop containing nucleotide triphosphate hydrolases"/>
    <property type="match status" value="1"/>
</dbReference>
<comment type="caution">
    <text evidence="7">The sequence shown here is derived from an EMBL/GenBank/DDBJ whole genome shotgun (WGS) entry which is preliminary data.</text>
</comment>
<dbReference type="RefSeq" id="WP_058295359.1">
    <property type="nucleotide sequence ID" value="NZ_CAMRXB010000058.1"/>
</dbReference>
<keyword evidence="5" id="KW-0472">Membrane</keyword>
<comment type="subcellular location">
    <subcellularLocation>
        <location evidence="1">Membrane</location>
    </subcellularLocation>
</comment>
<evidence type="ECO:0000256" key="2">
    <source>
        <dbReference type="ARBA" id="ARBA00022741"/>
    </source>
</evidence>
<protein>
    <submittedName>
        <fullName evidence="7">GTP-binding protein</fullName>
    </submittedName>
</protein>
<dbReference type="GO" id="GO:0003924">
    <property type="term" value="F:GTPase activity"/>
    <property type="evidence" value="ECO:0007669"/>
    <property type="project" value="InterPro"/>
</dbReference>
<reference evidence="7 8" key="1">
    <citation type="submission" date="2017-10" db="EMBL/GenBank/DDBJ databases">
        <title>Effective Description of Clostridium neonatale sp. nov. linked to necrotizing enterocolitis in neonates and a clarification of species assignable to the genus Clostridium (Prazmowski 1880) emend. Lawson and Rainey 2016.</title>
        <authorList>
            <person name="Bernard K."/>
            <person name="Burdz T."/>
            <person name="Wiebe D."/>
            <person name="Balcewich B."/>
            <person name="Alfa M."/>
            <person name="Bernier A.-M."/>
        </authorList>
    </citation>
    <scope>NUCLEOTIDE SEQUENCE [LARGE SCALE GENOMIC DNA]</scope>
    <source>
        <strain evidence="7 8">LCDC99A005</strain>
    </source>
</reference>
<evidence type="ECO:0000259" key="6">
    <source>
        <dbReference type="Pfam" id="PF00350"/>
    </source>
</evidence>
<evidence type="ECO:0000313" key="7">
    <source>
        <dbReference type="EMBL" id="PEG31201.1"/>
    </source>
</evidence>
<keyword evidence="4" id="KW-0342">GTP-binding</keyword>
<feature type="domain" description="Dynamin N-terminal" evidence="6">
    <location>
        <begin position="44"/>
        <end position="192"/>
    </location>
</feature>
<accession>A0A2A7MIQ8</accession>
<gene>
    <name evidence="7" type="ORF">CQ394_05600</name>
</gene>
<dbReference type="InterPro" id="IPR045063">
    <property type="entry name" value="Dynamin_N"/>
</dbReference>
<dbReference type="GO" id="GO:0005525">
    <property type="term" value="F:GTP binding"/>
    <property type="evidence" value="ECO:0007669"/>
    <property type="project" value="UniProtKB-KW"/>
</dbReference>
<dbReference type="AlphaFoldDB" id="A0A2A7MIQ8"/>
<dbReference type="SUPFAM" id="SSF52540">
    <property type="entry name" value="P-loop containing nucleoside triphosphate hydrolases"/>
    <property type="match status" value="1"/>
</dbReference>
<dbReference type="Pfam" id="PF00350">
    <property type="entry name" value="Dynamin_N"/>
    <property type="match status" value="1"/>
</dbReference>
<keyword evidence="3" id="KW-0378">Hydrolase</keyword>
<dbReference type="GO" id="GO:0008053">
    <property type="term" value="P:mitochondrial fusion"/>
    <property type="evidence" value="ECO:0007669"/>
    <property type="project" value="TreeGrafter"/>
</dbReference>